<dbReference type="Gene3D" id="2.60.120.460">
    <property type="entry name" value="YjbQ-like"/>
    <property type="match status" value="1"/>
</dbReference>
<dbReference type="PANTHER" id="PTHR30615:SF8">
    <property type="entry name" value="UPF0047 PROTEIN C4A8.02C"/>
    <property type="match status" value="1"/>
</dbReference>
<dbReference type="SUPFAM" id="SSF111038">
    <property type="entry name" value="YjbQ-like"/>
    <property type="match status" value="1"/>
</dbReference>
<protein>
    <submittedName>
        <fullName evidence="2">YjbQ family protein</fullName>
    </submittedName>
</protein>
<comment type="caution">
    <text evidence="2">The sequence shown here is derived from an EMBL/GenBank/DDBJ whole genome shotgun (WGS) entry which is preliminary data.</text>
</comment>
<dbReference type="NCBIfam" id="TIGR00149">
    <property type="entry name" value="TIGR00149_YjbQ"/>
    <property type="match status" value="1"/>
</dbReference>
<gene>
    <name evidence="2" type="ORF">EVJ46_07645</name>
</gene>
<dbReference type="PIRSF" id="PIRSF004681">
    <property type="entry name" value="UCP004681"/>
    <property type="match status" value="1"/>
</dbReference>
<proteinExistence type="inferred from homology"/>
<dbReference type="InterPro" id="IPR001602">
    <property type="entry name" value="UPF0047_YjbQ-like"/>
</dbReference>
<dbReference type="Pfam" id="PF01894">
    <property type="entry name" value="YjbQ"/>
    <property type="match status" value="1"/>
</dbReference>
<organism evidence="2 3">
    <name type="scientific">Acididesulfobacter guangdongensis</name>
    <dbReference type="NCBI Taxonomy" id="2597225"/>
    <lineage>
        <taxon>Bacteria</taxon>
        <taxon>Deltaproteobacteria</taxon>
        <taxon>Candidatus Acidulodesulfobacterales</taxon>
        <taxon>Candidatus Acididesulfobacter</taxon>
    </lineage>
</organism>
<dbReference type="InterPro" id="IPR035917">
    <property type="entry name" value="YjbQ-like_sf"/>
</dbReference>
<dbReference type="PANTHER" id="PTHR30615">
    <property type="entry name" value="UNCHARACTERIZED PROTEIN YJBQ-RELATED"/>
    <property type="match status" value="1"/>
</dbReference>
<dbReference type="Proteomes" id="UP000316562">
    <property type="component" value="Unassembled WGS sequence"/>
</dbReference>
<evidence type="ECO:0000313" key="2">
    <source>
        <dbReference type="EMBL" id="RZD16238.1"/>
    </source>
</evidence>
<dbReference type="AlphaFoldDB" id="A0A519BG45"/>
<evidence type="ECO:0000256" key="1">
    <source>
        <dbReference type="ARBA" id="ARBA00005534"/>
    </source>
</evidence>
<sequence>MSDFEINTLKKTNFIDITDEVRNSMNSCFNKPDSGNKEAFSTSGLCLIYTPHTTAGIIINENADPDVVLDIQNFLKSIIPAGIKFNHAEGNSDAHVKSSIIGNSRIVPILNGKLLLGRWEGIFLCEFDGPRTRKVIVAAVR</sequence>
<evidence type="ECO:0000313" key="3">
    <source>
        <dbReference type="Proteomes" id="UP000316562"/>
    </source>
</evidence>
<name>A0A519BG45_ACIG2</name>
<dbReference type="EMBL" id="SGBC01000003">
    <property type="protein sequence ID" value="RZD16238.1"/>
    <property type="molecule type" value="Genomic_DNA"/>
</dbReference>
<accession>A0A519BG45</accession>
<comment type="similarity">
    <text evidence="1">Belongs to the UPF0047 family.</text>
</comment>
<reference evidence="2 3" key="1">
    <citation type="journal article" date="2019" name="ISME J.">
        <title>Insights into ecological role of a new deltaproteobacterial order Candidatus Acidulodesulfobacterales by metagenomics and metatranscriptomics.</title>
        <authorList>
            <person name="Tan S."/>
            <person name="Liu J."/>
            <person name="Fang Y."/>
            <person name="Hedlund B.P."/>
            <person name="Lian Z.H."/>
            <person name="Huang L.Y."/>
            <person name="Li J.T."/>
            <person name="Huang L.N."/>
            <person name="Li W.J."/>
            <person name="Jiang H.C."/>
            <person name="Dong H.L."/>
            <person name="Shu W.S."/>
        </authorList>
    </citation>
    <scope>NUCLEOTIDE SEQUENCE [LARGE SCALE GENOMIC DNA]</scope>
    <source>
        <strain evidence="2">AP2</strain>
    </source>
</reference>